<accession>L7CFU1</accession>
<evidence type="ECO:0000313" key="1">
    <source>
        <dbReference type="EMBL" id="ELP32888.1"/>
    </source>
</evidence>
<dbReference type="PATRIC" id="fig|993516.3.peg.3388"/>
<organism evidence="1 2">
    <name type="scientific">Rhodopirellula baltica SWK14</name>
    <dbReference type="NCBI Taxonomy" id="993516"/>
    <lineage>
        <taxon>Bacteria</taxon>
        <taxon>Pseudomonadati</taxon>
        <taxon>Planctomycetota</taxon>
        <taxon>Planctomycetia</taxon>
        <taxon>Pirellulales</taxon>
        <taxon>Pirellulaceae</taxon>
        <taxon>Rhodopirellula</taxon>
    </lineage>
</organism>
<reference evidence="1 2" key="1">
    <citation type="journal article" date="2013" name="Mar. Genomics">
        <title>Expression of sulfatases in Rhodopirellula baltica and the diversity of sulfatases in the genus Rhodopirellula.</title>
        <authorList>
            <person name="Wegner C.E."/>
            <person name="Richter-Heitmann T."/>
            <person name="Klindworth A."/>
            <person name="Klockow C."/>
            <person name="Richter M."/>
            <person name="Achstetter T."/>
            <person name="Glockner F.O."/>
            <person name="Harder J."/>
        </authorList>
    </citation>
    <scope>NUCLEOTIDE SEQUENCE [LARGE SCALE GENOMIC DNA]</scope>
    <source>
        <strain evidence="1 2">SWK14</strain>
    </source>
</reference>
<name>L7CFU1_RHOBT</name>
<dbReference type="Proteomes" id="UP000010959">
    <property type="component" value="Unassembled WGS sequence"/>
</dbReference>
<gene>
    <name evidence="1" type="ORF">RBSWK_03180</name>
</gene>
<dbReference type="EMBL" id="AMWG01000085">
    <property type="protein sequence ID" value="ELP32888.1"/>
    <property type="molecule type" value="Genomic_DNA"/>
</dbReference>
<protein>
    <submittedName>
        <fullName evidence="1">Uncharacterized protein</fullName>
    </submittedName>
</protein>
<sequence>MVAKANKGSVYVEAREIETLAKMKLPCKPIALAVGRHWENSCLDFNLIEHWAALSADCVHHRMLDRFGEKTRAGCPN</sequence>
<evidence type="ECO:0000313" key="2">
    <source>
        <dbReference type="Proteomes" id="UP000010959"/>
    </source>
</evidence>
<comment type="caution">
    <text evidence="1">The sequence shown here is derived from an EMBL/GenBank/DDBJ whole genome shotgun (WGS) entry which is preliminary data.</text>
</comment>
<dbReference type="AlphaFoldDB" id="L7CFU1"/>
<proteinExistence type="predicted"/>